<dbReference type="EMBL" id="CP119075">
    <property type="protein sequence ID" value="WED66983.1"/>
    <property type="molecule type" value="Genomic_DNA"/>
</dbReference>
<dbReference type="Gene3D" id="3.40.50.850">
    <property type="entry name" value="Isochorismatase-like"/>
    <property type="match status" value="1"/>
</dbReference>
<accession>A0AAF0CRX9</accession>
<dbReference type="SUPFAM" id="SSF52499">
    <property type="entry name" value="Isochorismatase-like hydrolases"/>
    <property type="match status" value="1"/>
</dbReference>
<organism evidence="2 3">
    <name type="scientific">Synoicihabitans lomoniglobus</name>
    <dbReference type="NCBI Taxonomy" id="2909285"/>
    <lineage>
        <taxon>Bacteria</taxon>
        <taxon>Pseudomonadati</taxon>
        <taxon>Verrucomicrobiota</taxon>
        <taxon>Opitutia</taxon>
        <taxon>Opitutales</taxon>
        <taxon>Opitutaceae</taxon>
        <taxon>Synoicihabitans</taxon>
    </lineage>
</organism>
<reference evidence="2" key="1">
    <citation type="submission" date="2023-03" db="EMBL/GenBank/DDBJ databases">
        <title>Lomoglobus Profundus gen. nov., sp. nov., a novel member of the phylum Verrucomicrobia, isolated from deep-marine sediment of South China Sea.</title>
        <authorList>
            <person name="Ahmad T."/>
            <person name="Ishaq S.E."/>
            <person name="Wang F."/>
        </authorList>
    </citation>
    <scope>NUCLEOTIDE SEQUENCE</scope>
    <source>
        <strain evidence="2">LMO-M01</strain>
    </source>
</reference>
<proteinExistence type="predicted"/>
<name>A0AAF0CRX9_9BACT</name>
<dbReference type="InterPro" id="IPR036380">
    <property type="entry name" value="Isochorismatase-like_sf"/>
</dbReference>
<evidence type="ECO:0000259" key="1">
    <source>
        <dbReference type="Pfam" id="PF00857"/>
    </source>
</evidence>
<evidence type="ECO:0000313" key="2">
    <source>
        <dbReference type="EMBL" id="WED66983.1"/>
    </source>
</evidence>
<dbReference type="InterPro" id="IPR000868">
    <property type="entry name" value="Isochorismatase-like_dom"/>
</dbReference>
<dbReference type="Proteomes" id="UP001218638">
    <property type="component" value="Chromosome"/>
</dbReference>
<evidence type="ECO:0000313" key="3">
    <source>
        <dbReference type="Proteomes" id="UP001218638"/>
    </source>
</evidence>
<sequence length="256" mass="27867">MSVRFRCPVSSYHQFDGPHDSAWHRPTLEFSAAHTAVVVMHAWTPPAPGTLPGWVHAVPYLTTTRHILRDVFPPLLTTVRAAGLAVYHVSGCTPPPAKEPAVPDETWNALTAYRAREVFPGAANQADVAIGLANRSLAPEAAPREGEPVVEDADALHAACRERGINHLIYIGFAINWCLLMSPAGMVDMRRRGYLCSTIAEATTAVESRESAAHNDEYRQALWRVAVEFGFVFKLKNFTAALTSLSSSPTLTPPSS</sequence>
<dbReference type="KEGG" id="slom:PXH66_08985"/>
<feature type="domain" description="Isochorismatase-like" evidence="1">
    <location>
        <begin position="74"/>
        <end position="221"/>
    </location>
</feature>
<dbReference type="AlphaFoldDB" id="A0AAF0CRX9"/>
<keyword evidence="3" id="KW-1185">Reference proteome</keyword>
<protein>
    <submittedName>
        <fullName evidence="2">Isochorismatase family protein</fullName>
    </submittedName>
</protein>
<gene>
    <name evidence="2" type="ORF">PXH66_08985</name>
</gene>
<dbReference type="RefSeq" id="WP_330929698.1">
    <property type="nucleotide sequence ID" value="NZ_CP119075.1"/>
</dbReference>
<dbReference type="Pfam" id="PF00857">
    <property type="entry name" value="Isochorismatase"/>
    <property type="match status" value="1"/>
</dbReference>